<gene>
    <name evidence="1" type="ORF">TPC1_31142</name>
</gene>
<proteinExistence type="predicted"/>
<feature type="non-terminal residue" evidence="1">
    <location>
        <position position="1"/>
    </location>
</feature>
<dbReference type="AlphaFoldDB" id="A0A146JXG9"/>
<dbReference type="EMBL" id="GDID01007243">
    <property type="protein sequence ID" value="JAP89363.1"/>
    <property type="molecule type" value="Transcribed_RNA"/>
</dbReference>
<protein>
    <submittedName>
        <fullName evidence="1">Uncharacterized protein</fullName>
    </submittedName>
</protein>
<evidence type="ECO:0000313" key="1">
    <source>
        <dbReference type="EMBL" id="JAP89363.1"/>
    </source>
</evidence>
<accession>A0A146JXG9</accession>
<sequence>SLQLPQENFDKFMNYCQNFQKLLQQQNFQQLLQNEKIFEEFEKINFPSKYLATRIQFLLELFTEIRDTDETAILCSLKMLSLQQSPYKSFIDEFFGKNVKSVFLKQEIKSQLVDKNALAIGFLQRKINSVDVKIVLSEVLKLLKRKNLQEIIWSGMDLENKKNLTYLVSQVTKDQIQQILQEIQIENSDEVRRILNIFVQLKLEVPQTLKDMIFDFRFSSLALDADYVGVQLPVDEIVQYQQHLLQQLYLAQQNKDFEFQLVQAQKTDLREFLSINFDQKYSLKSGSVNFSQVLAKTSLCEYFFTENFAKSDFQVVQRQENLVEELISKVELQIKMQIPPLKTETQQQKPVLSSWPPTTPNSLAEFIERSKHVCGNQLNERNGWTEAVDSYAVIRVVLEWVQKE</sequence>
<organism evidence="1">
    <name type="scientific">Trepomonas sp. PC1</name>
    <dbReference type="NCBI Taxonomy" id="1076344"/>
    <lineage>
        <taxon>Eukaryota</taxon>
        <taxon>Metamonada</taxon>
        <taxon>Diplomonadida</taxon>
        <taxon>Hexamitidae</taxon>
        <taxon>Hexamitinae</taxon>
        <taxon>Trepomonas</taxon>
    </lineage>
</organism>
<name>A0A146JXG9_9EUKA</name>
<reference evidence="1" key="1">
    <citation type="submission" date="2015-07" db="EMBL/GenBank/DDBJ databases">
        <title>Adaptation to a free-living lifestyle via gene acquisitions in the diplomonad Trepomonas sp. PC1.</title>
        <authorList>
            <person name="Xu F."/>
            <person name="Jerlstrom-Hultqvist J."/>
            <person name="Kolisko M."/>
            <person name="Simpson A.G.B."/>
            <person name="Roger A.J."/>
            <person name="Svard S.G."/>
            <person name="Andersson J.O."/>
        </authorList>
    </citation>
    <scope>NUCLEOTIDE SEQUENCE</scope>
    <source>
        <strain evidence="1">PC1</strain>
    </source>
</reference>